<evidence type="ECO:0000256" key="1">
    <source>
        <dbReference type="ARBA" id="ARBA00004123"/>
    </source>
</evidence>
<dbReference type="SUPFAM" id="SSF54171">
    <property type="entry name" value="DNA-binding domain"/>
    <property type="match status" value="1"/>
</dbReference>
<evidence type="ECO:0000256" key="5">
    <source>
        <dbReference type="ARBA" id="ARBA00023163"/>
    </source>
</evidence>
<evidence type="ECO:0000313" key="11">
    <source>
        <dbReference type="Proteomes" id="UP001164929"/>
    </source>
</evidence>
<comment type="subcellular location">
    <subcellularLocation>
        <location evidence="1">Nucleus</location>
    </subcellularLocation>
</comment>
<dbReference type="InterPro" id="IPR051032">
    <property type="entry name" value="AP2/ERF_TF_ERF_subfamily"/>
</dbReference>
<keyword evidence="3" id="KW-0238">DNA-binding</keyword>
<dbReference type="Pfam" id="PF00847">
    <property type="entry name" value="AP2"/>
    <property type="match status" value="1"/>
</dbReference>
<feature type="region of interest" description="Disordered" evidence="8">
    <location>
        <begin position="1"/>
        <end position="78"/>
    </location>
</feature>
<feature type="domain" description="AP2/ERF" evidence="9">
    <location>
        <begin position="72"/>
        <end position="129"/>
    </location>
</feature>
<accession>A0AAD6RLT5</accession>
<sequence length="312" mass="34745">METSLNIQCDAQTTTFSSSSVASSFSSFPSPMNNSREQDRSQDSCTRNQDPKNNNESNKKAKSGGNAGRHPSYRGVRRRQWGKWVSEIRQPKKKSRIWLGTFPTPEMAARAHDVAALTIKGHSAHLNFPELAHEFPRPASSSPKDIQAAAAIAATLSCKTSQKGRETEAEDELMLPHSPDSILASNETREYSLSSPLRDDGDDTFIDLPDILQDHQFDEFCCLSSWQLVGAETSDVGLWHPEEPSGNIPFKHKLGFDTDIVKPDYCSLDFHEVTIRCTYNSSALFPFDLHEPYLTQLSTCFNLINIAMIMGA</sequence>
<keyword evidence="6" id="KW-0539">Nucleus</keyword>
<keyword evidence="11" id="KW-1185">Reference proteome</keyword>
<gene>
    <name evidence="10" type="ORF">NC653_001716</name>
</gene>
<comment type="similarity">
    <text evidence="7">Belongs to the AP2/ERF transcription factor family. ERF subfamily.</text>
</comment>
<dbReference type="PANTHER" id="PTHR31985:SF311">
    <property type="entry name" value="AP2_ERF DOMAIN-CONTAINING PROTEIN"/>
    <property type="match status" value="1"/>
</dbReference>
<name>A0AAD6RLT5_9ROSI</name>
<comment type="caution">
    <text evidence="10">The sequence shown here is derived from an EMBL/GenBank/DDBJ whole genome shotgun (WGS) entry which is preliminary data.</text>
</comment>
<dbReference type="PANTHER" id="PTHR31985">
    <property type="entry name" value="ETHYLENE-RESPONSIVE TRANSCRIPTION FACTOR ERF042-RELATED"/>
    <property type="match status" value="1"/>
</dbReference>
<dbReference type="InterPro" id="IPR001471">
    <property type="entry name" value="AP2/ERF_dom"/>
</dbReference>
<keyword evidence="4" id="KW-0010">Activator</keyword>
<evidence type="ECO:0000256" key="6">
    <source>
        <dbReference type="ARBA" id="ARBA00023242"/>
    </source>
</evidence>
<dbReference type="GO" id="GO:0003677">
    <property type="term" value="F:DNA binding"/>
    <property type="evidence" value="ECO:0007669"/>
    <property type="project" value="UniProtKB-KW"/>
</dbReference>
<dbReference type="Gene3D" id="3.30.730.10">
    <property type="entry name" value="AP2/ERF domain"/>
    <property type="match status" value="1"/>
</dbReference>
<dbReference type="GO" id="GO:0005634">
    <property type="term" value="C:nucleus"/>
    <property type="evidence" value="ECO:0007669"/>
    <property type="project" value="UniProtKB-SubCell"/>
</dbReference>
<keyword evidence="2" id="KW-0805">Transcription regulation</keyword>
<evidence type="ECO:0000256" key="8">
    <source>
        <dbReference type="SAM" id="MobiDB-lite"/>
    </source>
</evidence>
<dbReference type="AlphaFoldDB" id="A0AAD6RLT5"/>
<feature type="compositionally biased region" description="Polar residues" evidence="8">
    <location>
        <begin position="1"/>
        <end position="12"/>
    </location>
</feature>
<dbReference type="CDD" id="cd00018">
    <property type="entry name" value="AP2"/>
    <property type="match status" value="1"/>
</dbReference>
<dbReference type="Proteomes" id="UP001164929">
    <property type="component" value="Chromosome 1"/>
</dbReference>
<dbReference type="GO" id="GO:0003700">
    <property type="term" value="F:DNA-binding transcription factor activity"/>
    <property type="evidence" value="ECO:0007669"/>
    <property type="project" value="InterPro"/>
</dbReference>
<dbReference type="PROSITE" id="PS51032">
    <property type="entry name" value="AP2_ERF"/>
    <property type="match status" value="1"/>
</dbReference>
<organism evidence="10 11">
    <name type="scientific">Populus alba x Populus x berolinensis</name>
    <dbReference type="NCBI Taxonomy" id="444605"/>
    <lineage>
        <taxon>Eukaryota</taxon>
        <taxon>Viridiplantae</taxon>
        <taxon>Streptophyta</taxon>
        <taxon>Embryophyta</taxon>
        <taxon>Tracheophyta</taxon>
        <taxon>Spermatophyta</taxon>
        <taxon>Magnoliopsida</taxon>
        <taxon>eudicotyledons</taxon>
        <taxon>Gunneridae</taxon>
        <taxon>Pentapetalae</taxon>
        <taxon>rosids</taxon>
        <taxon>fabids</taxon>
        <taxon>Malpighiales</taxon>
        <taxon>Salicaceae</taxon>
        <taxon>Saliceae</taxon>
        <taxon>Populus</taxon>
    </lineage>
</organism>
<dbReference type="InterPro" id="IPR036955">
    <property type="entry name" value="AP2/ERF_dom_sf"/>
</dbReference>
<proteinExistence type="inferred from homology"/>
<keyword evidence="5" id="KW-0804">Transcription</keyword>
<dbReference type="EMBL" id="JAQIZT010000001">
    <property type="protein sequence ID" value="KAJ7011368.1"/>
    <property type="molecule type" value="Genomic_DNA"/>
</dbReference>
<dbReference type="PRINTS" id="PR00367">
    <property type="entry name" value="ETHRSPELEMNT"/>
</dbReference>
<evidence type="ECO:0000313" key="10">
    <source>
        <dbReference type="EMBL" id="KAJ7011368.1"/>
    </source>
</evidence>
<evidence type="ECO:0000256" key="2">
    <source>
        <dbReference type="ARBA" id="ARBA00023015"/>
    </source>
</evidence>
<evidence type="ECO:0000256" key="4">
    <source>
        <dbReference type="ARBA" id="ARBA00023159"/>
    </source>
</evidence>
<protein>
    <recommendedName>
        <fullName evidence="9">AP2/ERF domain-containing protein</fullName>
    </recommendedName>
</protein>
<feature type="compositionally biased region" description="Low complexity" evidence="8">
    <location>
        <begin position="13"/>
        <end position="30"/>
    </location>
</feature>
<evidence type="ECO:0000256" key="7">
    <source>
        <dbReference type="ARBA" id="ARBA00024343"/>
    </source>
</evidence>
<reference evidence="10 11" key="1">
    <citation type="journal article" date="2023" name="Mol. Ecol. Resour.">
        <title>Chromosome-level genome assembly of a triploid poplar Populus alba 'Berolinensis'.</title>
        <authorList>
            <person name="Chen S."/>
            <person name="Yu Y."/>
            <person name="Wang X."/>
            <person name="Wang S."/>
            <person name="Zhang T."/>
            <person name="Zhou Y."/>
            <person name="He R."/>
            <person name="Meng N."/>
            <person name="Wang Y."/>
            <person name="Liu W."/>
            <person name="Liu Z."/>
            <person name="Liu J."/>
            <person name="Guo Q."/>
            <person name="Huang H."/>
            <person name="Sederoff R.R."/>
            <person name="Wang G."/>
            <person name="Qu G."/>
            <person name="Chen S."/>
        </authorList>
    </citation>
    <scope>NUCLEOTIDE SEQUENCE [LARGE SCALE GENOMIC DNA]</scope>
    <source>
        <strain evidence="10">SC-2020</strain>
    </source>
</reference>
<dbReference type="InterPro" id="IPR016177">
    <property type="entry name" value="DNA-bd_dom_sf"/>
</dbReference>
<evidence type="ECO:0000259" key="9">
    <source>
        <dbReference type="PROSITE" id="PS51032"/>
    </source>
</evidence>
<dbReference type="SMART" id="SM00380">
    <property type="entry name" value="AP2"/>
    <property type="match status" value="1"/>
</dbReference>
<dbReference type="FunFam" id="3.30.730.10:FF:000001">
    <property type="entry name" value="Ethylene-responsive transcription factor 2"/>
    <property type="match status" value="1"/>
</dbReference>
<evidence type="ECO:0000256" key="3">
    <source>
        <dbReference type="ARBA" id="ARBA00023125"/>
    </source>
</evidence>